<comment type="caution">
    <text evidence="2">The sequence shown here is derived from an EMBL/GenBank/DDBJ whole genome shotgun (WGS) entry which is preliminary data.</text>
</comment>
<dbReference type="GO" id="GO:0006508">
    <property type="term" value="P:proteolysis"/>
    <property type="evidence" value="ECO:0007669"/>
    <property type="project" value="InterPro"/>
</dbReference>
<evidence type="ECO:0000256" key="1">
    <source>
        <dbReference type="ARBA" id="ARBA00009431"/>
    </source>
</evidence>
<keyword evidence="3" id="KW-1185">Reference proteome</keyword>
<sequence>MQFIEEELYTSISLYNIYKKCDSGILSTCQKSNKTNPSRMLFDWFSSSRKPSRLSGSNSVSVGRDEEECVKTETVCDDESLYTEWLNMPEVRAALHVDPYIPKNWTECSGEVFENYTHQYDNMSSHYKELLNIGVS</sequence>
<dbReference type="InterPro" id="IPR029058">
    <property type="entry name" value="AB_hydrolase_fold"/>
</dbReference>
<comment type="similarity">
    <text evidence="1">Belongs to the peptidase S10 family.</text>
</comment>
<reference evidence="2" key="1">
    <citation type="submission" date="2019-07" db="EMBL/GenBank/DDBJ databases">
        <title>Annotation for the trematode Paragonimus miyazaki's.</title>
        <authorList>
            <person name="Choi Y.-J."/>
        </authorList>
    </citation>
    <scope>NUCLEOTIDE SEQUENCE</scope>
    <source>
        <strain evidence="2">Japan</strain>
    </source>
</reference>
<dbReference type="GO" id="GO:0004185">
    <property type="term" value="F:serine-type carboxypeptidase activity"/>
    <property type="evidence" value="ECO:0007669"/>
    <property type="project" value="InterPro"/>
</dbReference>
<dbReference type="AlphaFoldDB" id="A0A8S9Y837"/>
<dbReference type="OrthoDB" id="443318at2759"/>
<accession>A0A8S9Y837</accession>
<dbReference type="Gene3D" id="3.40.50.1820">
    <property type="entry name" value="alpha/beta hydrolase"/>
    <property type="match status" value="1"/>
</dbReference>
<protein>
    <submittedName>
        <fullName evidence="2">Uncharacterized protein</fullName>
    </submittedName>
</protein>
<name>A0A8S9Y837_9TREM</name>
<dbReference type="SUPFAM" id="SSF53474">
    <property type="entry name" value="alpha/beta-Hydrolases"/>
    <property type="match status" value="1"/>
</dbReference>
<evidence type="ECO:0000313" key="2">
    <source>
        <dbReference type="EMBL" id="KAF7231856.1"/>
    </source>
</evidence>
<dbReference type="Pfam" id="PF00450">
    <property type="entry name" value="Peptidase_S10"/>
    <property type="match status" value="1"/>
</dbReference>
<proteinExistence type="inferred from homology"/>
<evidence type="ECO:0000313" key="3">
    <source>
        <dbReference type="Proteomes" id="UP000822476"/>
    </source>
</evidence>
<dbReference type="InterPro" id="IPR001563">
    <property type="entry name" value="Peptidase_S10"/>
</dbReference>
<dbReference type="Proteomes" id="UP000822476">
    <property type="component" value="Unassembled WGS sequence"/>
</dbReference>
<organism evidence="2 3">
    <name type="scientific">Paragonimus skrjabini miyazakii</name>
    <dbReference type="NCBI Taxonomy" id="59628"/>
    <lineage>
        <taxon>Eukaryota</taxon>
        <taxon>Metazoa</taxon>
        <taxon>Spiralia</taxon>
        <taxon>Lophotrochozoa</taxon>
        <taxon>Platyhelminthes</taxon>
        <taxon>Trematoda</taxon>
        <taxon>Digenea</taxon>
        <taxon>Plagiorchiida</taxon>
        <taxon>Troglotremata</taxon>
        <taxon>Troglotrematidae</taxon>
        <taxon>Paragonimus</taxon>
    </lineage>
</organism>
<gene>
    <name evidence="2" type="ORF">EG68_12241</name>
</gene>
<dbReference type="EMBL" id="JTDE01022268">
    <property type="protein sequence ID" value="KAF7231856.1"/>
    <property type="molecule type" value="Genomic_DNA"/>
</dbReference>